<dbReference type="Pfam" id="PF00931">
    <property type="entry name" value="NB-ARC"/>
    <property type="match status" value="1"/>
</dbReference>
<organism evidence="2 3">
    <name type="scientific">Actinidia chinensis var. chinensis</name>
    <name type="common">Chinese soft-hair kiwi</name>
    <dbReference type="NCBI Taxonomy" id="1590841"/>
    <lineage>
        <taxon>Eukaryota</taxon>
        <taxon>Viridiplantae</taxon>
        <taxon>Streptophyta</taxon>
        <taxon>Embryophyta</taxon>
        <taxon>Tracheophyta</taxon>
        <taxon>Spermatophyta</taxon>
        <taxon>Magnoliopsida</taxon>
        <taxon>eudicotyledons</taxon>
        <taxon>Gunneridae</taxon>
        <taxon>Pentapetalae</taxon>
        <taxon>asterids</taxon>
        <taxon>Ericales</taxon>
        <taxon>Actinidiaceae</taxon>
        <taxon>Actinidia</taxon>
    </lineage>
</organism>
<dbReference type="GO" id="GO:0043531">
    <property type="term" value="F:ADP binding"/>
    <property type="evidence" value="ECO:0007669"/>
    <property type="project" value="InterPro"/>
</dbReference>
<gene>
    <name evidence="2" type="ORF">CEY00_Acc11470</name>
</gene>
<proteinExistence type="predicted"/>
<evidence type="ECO:0000313" key="3">
    <source>
        <dbReference type="Proteomes" id="UP000241394"/>
    </source>
</evidence>
<dbReference type="Proteomes" id="UP000241394">
    <property type="component" value="Chromosome LG10"/>
</dbReference>
<evidence type="ECO:0000313" key="2">
    <source>
        <dbReference type="EMBL" id="PSS19420.1"/>
    </source>
</evidence>
<reference evidence="3" key="2">
    <citation type="journal article" date="2018" name="BMC Genomics">
        <title>A manually annotated Actinidia chinensis var. chinensis (kiwifruit) genome highlights the challenges associated with draft genomes and gene prediction in plants.</title>
        <authorList>
            <person name="Pilkington S.M."/>
            <person name="Crowhurst R."/>
            <person name="Hilario E."/>
            <person name="Nardozza S."/>
            <person name="Fraser L."/>
            <person name="Peng Y."/>
            <person name="Gunaseelan K."/>
            <person name="Simpson R."/>
            <person name="Tahir J."/>
            <person name="Deroles S.C."/>
            <person name="Templeton K."/>
            <person name="Luo Z."/>
            <person name="Davy M."/>
            <person name="Cheng C."/>
            <person name="McNeilage M."/>
            <person name="Scaglione D."/>
            <person name="Liu Y."/>
            <person name="Zhang Q."/>
            <person name="Datson P."/>
            <person name="De Silva N."/>
            <person name="Gardiner S.E."/>
            <person name="Bassett H."/>
            <person name="Chagne D."/>
            <person name="McCallum J."/>
            <person name="Dzierzon H."/>
            <person name="Deng C."/>
            <person name="Wang Y.Y."/>
            <person name="Barron L."/>
            <person name="Manako K."/>
            <person name="Bowen J."/>
            <person name="Foster T.M."/>
            <person name="Erridge Z.A."/>
            <person name="Tiffin H."/>
            <person name="Waite C.N."/>
            <person name="Davies K.M."/>
            <person name="Grierson E.P."/>
            <person name="Laing W.A."/>
            <person name="Kirk R."/>
            <person name="Chen X."/>
            <person name="Wood M."/>
            <person name="Montefiori M."/>
            <person name="Brummell D.A."/>
            <person name="Schwinn K.E."/>
            <person name="Catanach A."/>
            <person name="Fullerton C."/>
            <person name="Li D."/>
            <person name="Meiyalaghan S."/>
            <person name="Nieuwenhuizen N."/>
            <person name="Read N."/>
            <person name="Prakash R."/>
            <person name="Hunter D."/>
            <person name="Zhang H."/>
            <person name="McKenzie M."/>
            <person name="Knabel M."/>
            <person name="Harris A."/>
            <person name="Allan A.C."/>
            <person name="Gleave A."/>
            <person name="Chen A."/>
            <person name="Janssen B.J."/>
            <person name="Plunkett B."/>
            <person name="Ampomah-Dwamena C."/>
            <person name="Voogd C."/>
            <person name="Leif D."/>
            <person name="Lafferty D."/>
            <person name="Souleyre E.J.F."/>
            <person name="Varkonyi-Gasic E."/>
            <person name="Gambi F."/>
            <person name="Hanley J."/>
            <person name="Yao J.L."/>
            <person name="Cheung J."/>
            <person name="David K.M."/>
            <person name="Warren B."/>
            <person name="Marsh K."/>
            <person name="Snowden K.C."/>
            <person name="Lin-Wang K."/>
            <person name="Brian L."/>
            <person name="Martinez-Sanchez M."/>
            <person name="Wang M."/>
            <person name="Ileperuma N."/>
            <person name="Macnee N."/>
            <person name="Campin R."/>
            <person name="McAtee P."/>
            <person name="Drummond R.S.M."/>
            <person name="Espley R.V."/>
            <person name="Ireland H.S."/>
            <person name="Wu R."/>
            <person name="Atkinson R.G."/>
            <person name="Karunairetnam S."/>
            <person name="Bulley S."/>
            <person name="Chunkath S."/>
            <person name="Hanley Z."/>
            <person name="Storey R."/>
            <person name="Thrimawithana A.H."/>
            <person name="Thomson S."/>
            <person name="David C."/>
            <person name="Testolin R."/>
            <person name="Huang H."/>
            <person name="Hellens R.P."/>
            <person name="Schaffer R.J."/>
        </authorList>
    </citation>
    <scope>NUCLEOTIDE SEQUENCE [LARGE SCALE GENOMIC DNA]</scope>
    <source>
        <strain evidence="3">cv. Red5</strain>
    </source>
</reference>
<name>A0A2R6R2E7_ACTCC</name>
<reference evidence="2 3" key="1">
    <citation type="submission" date="2017-07" db="EMBL/GenBank/DDBJ databases">
        <title>An improved, manually edited Actinidia chinensis var. chinensis (kiwifruit) genome highlights the challenges associated with draft genomes and gene prediction in plants.</title>
        <authorList>
            <person name="Pilkington S."/>
            <person name="Crowhurst R."/>
            <person name="Hilario E."/>
            <person name="Nardozza S."/>
            <person name="Fraser L."/>
            <person name="Peng Y."/>
            <person name="Gunaseelan K."/>
            <person name="Simpson R."/>
            <person name="Tahir J."/>
            <person name="Deroles S."/>
            <person name="Templeton K."/>
            <person name="Luo Z."/>
            <person name="Davy M."/>
            <person name="Cheng C."/>
            <person name="Mcneilage M."/>
            <person name="Scaglione D."/>
            <person name="Liu Y."/>
            <person name="Zhang Q."/>
            <person name="Datson P."/>
            <person name="De Silva N."/>
            <person name="Gardiner S."/>
            <person name="Bassett H."/>
            <person name="Chagne D."/>
            <person name="Mccallum J."/>
            <person name="Dzierzon H."/>
            <person name="Deng C."/>
            <person name="Wang Y.-Y."/>
            <person name="Barron N."/>
            <person name="Manako K."/>
            <person name="Bowen J."/>
            <person name="Foster T."/>
            <person name="Erridge Z."/>
            <person name="Tiffin H."/>
            <person name="Waite C."/>
            <person name="Davies K."/>
            <person name="Grierson E."/>
            <person name="Laing W."/>
            <person name="Kirk R."/>
            <person name="Chen X."/>
            <person name="Wood M."/>
            <person name="Montefiori M."/>
            <person name="Brummell D."/>
            <person name="Schwinn K."/>
            <person name="Catanach A."/>
            <person name="Fullerton C."/>
            <person name="Li D."/>
            <person name="Meiyalaghan S."/>
            <person name="Nieuwenhuizen N."/>
            <person name="Read N."/>
            <person name="Prakash R."/>
            <person name="Hunter D."/>
            <person name="Zhang H."/>
            <person name="Mckenzie M."/>
            <person name="Knabel M."/>
            <person name="Harris A."/>
            <person name="Allan A."/>
            <person name="Chen A."/>
            <person name="Janssen B."/>
            <person name="Plunkett B."/>
            <person name="Dwamena C."/>
            <person name="Voogd C."/>
            <person name="Leif D."/>
            <person name="Lafferty D."/>
            <person name="Souleyre E."/>
            <person name="Varkonyi-Gasic E."/>
            <person name="Gambi F."/>
            <person name="Hanley J."/>
            <person name="Yao J.-L."/>
            <person name="Cheung J."/>
            <person name="David K."/>
            <person name="Warren B."/>
            <person name="Marsh K."/>
            <person name="Snowden K."/>
            <person name="Lin-Wang K."/>
            <person name="Brian L."/>
            <person name="Martinez-Sanchez M."/>
            <person name="Wang M."/>
            <person name="Ileperuma N."/>
            <person name="Macnee N."/>
            <person name="Campin R."/>
            <person name="Mcatee P."/>
            <person name="Drummond R."/>
            <person name="Espley R."/>
            <person name="Ireland H."/>
            <person name="Wu R."/>
            <person name="Atkinson R."/>
            <person name="Karunairetnam S."/>
            <person name="Bulley S."/>
            <person name="Chunkath S."/>
            <person name="Hanley Z."/>
            <person name="Storey R."/>
            <person name="Thrimawithana A."/>
            <person name="Thomson S."/>
            <person name="David C."/>
            <person name="Testolin R."/>
        </authorList>
    </citation>
    <scope>NUCLEOTIDE SEQUENCE [LARGE SCALE GENOMIC DNA]</scope>
    <source>
        <strain evidence="3">cv. Red5</strain>
        <tissue evidence="2">Young leaf</tissue>
    </source>
</reference>
<dbReference type="InterPro" id="IPR002182">
    <property type="entry name" value="NB-ARC"/>
</dbReference>
<keyword evidence="3" id="KW-1185">Reference proteome</keyword>
<dbReference type="AlphaFoldDB" id="A0A2R6R2E7"/>
<dbReference type="Gramene" id="PSS19420">
    <property type="protein sequence ID" value="PSS19420"/>
    <property type="gene ID" value="CEY00_Acc11470"/>
</dbReference>
<dbReference type="EMBL" id="NKQK01000010">
    <property type="protein sequence ID" value="PSS19420.1"/>
    <property type="molecule type" value="Genomic_DNA"/>
</dbReference>
<feature type="domain" description="NB-ARC" evidence="1">
    <location>
        <begin position="73"/>
        <end position="170"/>
    </location>
</feature>
<evidence type="ECO:0000259" key="1">
    <source>
        <dbReference type="Pfam" id="PF00931"/>
    </source>
</evidence>
<dbReference type="InParanoid" id="A0A2R6R2E7"/>
<protein>
    <submittedName>
        <fullName evidence="2">Disease resistance protein</fullName>
    </submittedName>
</protein>
<sequence>MEEIGFTSGKKMESNVKYLEYHLDKHGFHINLYYASLRLLPRCGLEGVLVKMCGTEEQGRIIGSALRQIVYCFKEGELKVIGISSCPGIANATIVTKALEDLPEIRSMFEVVVSAKVLQFHSISEVQTHIAEQIHRFLVTDILQRLLGTDISLPIDAALKPYKNFLLVLDCPSEGINLHCSSCC</sequence>
<accession>A0A2R6R2E7</accession>
<comment type="caution">
    <text evidence="2">The sequence shown here is derived from an EMBL/GenBank/DDBJ whole genome shotgun (WGS) entry which is preliminary data.</text>
</comment>